<proteinExistence type="predicted"/>
<organism evidence="1 2">
    <name type="scientific">Trifolium pratense</name>
    <name type="common">Red clover</name>
    <dbReference type="NCBI Taxonomy" id="57577"/>
    <lineage>
        <taxon>Eukaryota</taxon>
        <taxon>Viridiplantae</taxon>
        <taxon>Streptophyta</taxon>
        <taxon>Embryophyta</taxon>
        <taxon>Tracheophyta</taxon>
        <taxon>Spermatophyta</taxon>
        <taxon>Magnoliopsida</taxon>
        <taxon>eudicotyledons</taxon>
        <taxon>Gunneridae</taxon>
        <taxon>Pentapetalae</taxon>
        <taxon>rosids</taxon>
        <taxon>fabids</taxon>
        <taxon>Fabales</taxon>
        <taxon>Fabaceae</taxon>
        <taxon>Papilionoideae</taxon>
        <taxon>50 kb inversion clade</taxon>
        <taxon>NPAAA clade</taxon>
        <taxon>Hologalegina</taxon>
        <taxon>IRL clade</taxon>
        <taxon>Trifolieae</taxon>
        <taxon>Trifolium</taxon>
    </lineage>
</organism>
<evidence type="ECO:0000313" key="2">
    <source>
        <dbReference type="Proteomes" id="UP001177021"/>
    </source>
</evidence>
<reference evidence="1" key="1">
    <citation type="submission" date="2023-10" db="EMBL/GenBank/DDBJ databases">
        <authorList>
            <person name="Rodriguez Cubillos JULIANA M."/>
            <person name="De Vega J."/>
        </authorList>
    </citation>
    <scope>NUCLEOTIDE SEQUENCE</scope>
</reference>
<dbReference type="EMBL" id="CASHSV030000024">
    <property type="protein sequence ID" value="CAJ2639875.1"/>
    <property type="molecule type" value="Genomic_DNA"/>
</dbReference>
<comment type="caution">
    <text evidence="1">The sequence shown here is derived from an EMBL/GenBank/DDBJ whole genome shotgun (WGS) entry which is preliminary data.</text>
</comment>
<sequence length="338" mass="38842">MSMHIDIAEKEPKMNMVMHNKIQDLDIISTMPDGVISHIMNFLITKQAVQTCVLSKRWKDLWKSLPTLKISREHFGSAELFKKFVSKVLQNRQESSLHSVVVEHQGYIPSNILSKMINIALSKKVEKFIVGTYLRDQKSNMLPFHSLFFLRSLKCLDLTFETNGLTKVKLPETIYLPELVECHLRDVAITSSGGNDCVKPFIESKKLITLVMDQCQLIGDAKMVFISGDNLASVTIRFRKFDGNFFKFQISAPNLKVFNFVGYLASKNNQIFEHNLEYIEEASITTYCDLYPPKVLDILKNWFKMISNVRSLILSSMVLQVYLKLEYTSLQINHINVS</sequence>
<accession>A0ACB0J6Y2</accession>
<keyword evidence="2" id="KW-1185">Reference proteome</keyword>
<gene>
    <name evidence="1" type="ORF">MILVUS5_LOCUS9823</name>
</gene>
<name>A0ACB0J6Y2_TRIPR</name>
<dbReference type="Proteomes" id="UP001177021">
    <property type="component" value="Unassembled WGS sequence"/>
</dbReference>
<protein>
    <submittedName>
        <fullName evidence="1">Uncharacterized protein</fullName>
    </submittedName>
</protein>
<evidence type="ECO:0000313" key="1">
    <source>
        <dbReference type="EMBL" id="CAJ2639875.1"/>
    </source>
</evidence>